<dbReference type="PANTHER" id="PTHR37534:SF46">
    <property type="entry name" value="ZN(II)2CYS6 TRANSCRIPTION FACTOR (EUROFUNG)"/>
    <property type="match status" value="1"/>
</dbReference>
<dbReference type="Proteomes" id="UP000091956">
    <property type="component" value="Unassembled WGS sequence"/>
</dbReference>
<evidence type="ECO:0000256" key="2">
    <source>
        <dbReference type="ARBA" id="ARBA00023242"/>
    </source>
</evidence>
<dbReference type="AlphaFoldDB" id="A0A1B8GIV3"/>
<dbReference type="Pfam" id="PF00172">
    <property type="entry name" value="Zn_clus"/>
    <property type="match status" value="1"/>
</dbReference>
<dbReference type="InterPro" id="IPR021858">
    <property type="entry name" value="Fun_TF"/>
</dbReference>
<gene>
    <name evidence="4" type="ORF">VE01_06412</name>
</gene>
<keyword evidence="5" id="KW-1185">Reference proteome</keyword>
<proteinExistence type="predicted"/>
<dbReference type="GeneID" id="28839798"/>
<evidence type="ECO:0000313" key="5">
    <source>
        <dbReference type="Proteomes" id="UP000091956"/>
    </source>
</evidence>
<dbReference type="PANTHER" id="PTHR37534">
    <property type="entry name" value="TRANSCRIPTIONAL ACTIVATOR PROTEIN UGA3"/>
    <property type="match status" value="1"/>
</dbReference>
<comment type="subcellular location">
    <subcellularLocation>
        <location evidence="1">Nucleus</location>
    </subcellularLocation>
</comment>
<feature type="domain" description="Zn(2)-C6 fungal-type" evidence="3">
    <location>
        <begin position="16"/>
        <end position="46"/>
    </location>
</feature>
<dbReference type="SMART" id="SM00066">
    <property type="entry name" value="GAL4"/>
    <property type="match status" value="1"/>
</dbReference>
<dbReference type="CDD" id="cd00067">
    <property type="entry name" value="GAL4"/>
    <property type="match status" value="1"/>
</dbReference>
<reference evidence="5" key="2">
    <citation type="journal article" date="2018" name="Nat. Commun.">
        <title>Extreme sensitivity to ultraviolet light in the fungal pathogen causing white-nose syndrome of bats.</title>
        <authorList>
            <person name="Palmer J.M."/>
            <person name="Drees K.P."/>
            <person name="Foster J.T."/>
            <person name="Lindner D.L."/>
        </authorList>
    </citation>
    <scope>NUCLEOTIDE SEQUENCE [LARGE SCALE GENOMIC DNA]</scope>
    <source>
        <strain evidence="5">UAMH 10579</strain>
    </source>
</reference>
<evidence type="ECO:0000313" key="4">
    <source>
        <dbReference type="EMBL" id="OBT95748.2"/>
    </source>
</evidence>
<evidence type="ECO:0000259" key="3">
    <source>
        <dbReference type="PROSITE" id="PS50048"/>
    </source>
</evidence>
<dbReference type="Gene3D" id="4.10.240.10">
    <property type="entry name" value="Zn(2)-C6 fungal-type DNA-binding domain"/>
    <property type="match status" value="1"/>
</dbReference>
<accession>A0A1B8GIV3</accession>
<dbReference type="GO" id="GO:0000981">
    <property type="term" value="F:DNA-binding transcription factor activity, RNA polymerase II-specific"/>
    <property type="evidence" value="ECO:0007669"/>
    <property type="project" value="InterPro"/>
</dbReference>
<name>A0A1B8GIV3_9PEZI</name>
<dbReference type="InterPro" id="IPR036864">
    <property type="entry name" value="Zn2-C6_fun-type_DNA-bd_sf"/>
</dbReference>
<protein>
    <recommendedName>
        <fullName evidence="3">Zn(2)-C6 fungal-type domain-containing protein</fullName>
    </recommendedName>
</protein>
<organism evidence="4 5">
    <name type="scientific">Pseudogymnoascus verrucosus</name>
    <dbReference type="NCBI Taxonomy" id="342668"/>
    <lineage>
        <taxon>Eukaryota</taxon>
        <taxon>Fungi</taxon>
        <taxon>Dikarya</taxon>
        <taxon>Ascomycota</taxon>
        <taxon>Pezizomycotina</taxon>
        <taxon>Leotiomycetes</taxon>
        <taxon>Thelebolales</taxon>
        <taxon>Thelebolaceae</taxon>
        <taxon>Pseudogymnoascus</taxon>
    </lineage>
</organism>
<dbReference type="EMBL" id="KV460233">
    <property type="protein sequence ID" value="OBT95748.2"/>
    <property type="molecule type" value="Genomic_DNA"/>
</dbReference>
<dbReference type="GO" id="GO:0005634">
    <property type="term" value="C:nucleus"/>
    <property type="evidence" value="ECO:0007669"/>
    <property type="project" value="UniProtKB-SubCell"/>
</dbReference>
<reference evidence="4 5" key="1">
    <citation type="submission" date="2016-03" db="EMBL/GenBank/DDBJ databases">
        <title>Comparative genomics of Pseudogymnoascus destructans, the fungus causing white-nose syndrome of bats.</title>
        <authorList>
            <person name="Palmer J.M."/>
            <person name="Drees K.P."/>
            <person name="Foster J.T."/>
            <person name="Lindner D.L."/>
        </authorList>
    </citation>
    <scope>NUCLEOTIDE SEQUENCE [LARGE SCALE GENOMIC DNA]</scope>
    <source>
        <strain evidence="4 5">UAMH 10579</strain>
    </source>
</reference>
<dbReference type="GO" id="GO:0008270">
    <property type="term" value="F:zinc ion binding"/>
    <property type="evidence" value="ECO:0007669"/>
    <property type="project" value="InterPro"/>
</dbReference>
<keyword evidence="2" id="KW-0539">Nucleus</keyword>
<dbReference type="Pfam" id="PF11951">
    <property type="entry name" value="Fungal_trans_2"/>
    <property type="match status" value="1"/>
</dbReference>
<evidence type="ECO:0000256" key="1">
    <source>
        <dbReference type="ARBA" id="ARBA00004123"/>
    </source>
</evidence>
<dbReference type="PROSITE" id="PS00463">
    <property type="entry name" value="ZN2_CY6_FUNGAL_1"/>
    <property type="match status" value="1"/>
</dbReference>
<dbReference type="RefSeq" id="XP_059319627.1">
    <property type="nucleotide sequence ID" value="XM_059463796.1"/>
</dbReference>
<dbReference type="InterPro" id="IPR001138">
    <property type="entry name" value="Zn2Cys6_DnaBD"/>
</dbReference>
<dbReference type="SUPFAM" id="SSF57701">
    <property type="entry name" value="Zn2/Cys6 DNA-binding domain"/>
    <property type="match status" value="1"/>
</dbReference>
<sequence length="660" mass="73615">MDEIRRQTTPVRSKKGCLTCRSKKVKCDEQISACGRCRRLALKCEWATASQSRGRDKARSKPRPAPKKILPNVHYAHLDIDVNYSRGTTSGEITDDAGMPAERILAANGTTGIEEFITYSGTNTAAALDDWYQELGFPSDFLDIGNFTAQANLDESPSESSSGPLFPLQVDANGESSLGAYEEHRATVLSAPWLATLTSPLNIFSPGLSTQNIVLSPSFAQTAAETQALHYYKTHFPTIMVTKNVRWSTHMVMLRHGSQTPMVMHLLIAASLMNLGASQHYDADICSAARGHSRAGVYLLIEAMNSSAEPDYLNVLTAFFFLYKYMAEQKNTNADAMIQFSHAVCEYVKRYNLDTLCTKSLLSCISSTEVTARVCLPRDKQECLARLIVWIFYEDVAASIRGLGGLLASHLCAEPEQTNEIYQCSTTNLESAWGPDYPESEIVDDIENGPILKFLYEVMMLYTEVNEVCRSSILVGDSDTIEAKLMKLEERSRFLFRLTTITTQPRSRLMINADYMVSNFYALRIYKFRCFHCNGVSAITPPEVQSSLTAILQIAQRSFSVKQQSQMIERFQWPLFIAGIETSDGIHKEWIRTKLKKMRLSRAFKRILEIQDKTGRRVSIPLVRQIMCGEGTALTGGEHQPLPSMVDGSVCFGQLVEGGA</sequence>
<dbReference type="PROSITE" id="PS50048">
    <property type="entry name" value="ZN2_CY6_FUNGAL_2"/>
    <property type="match status" value="1"/>
</dbReference>